<name>A0ACD5TPH0_AVESA</name>
<evidence type="ECO:0000313" key="2">
    <source>
        <dbReference type="Proteomes" id="UP001732700"/>
    </source>
</evidence>
<dbReference type="EnsemblPlants" id="AVESA.00010b.r2.1CG0096910.1">
    <property type="protein sequence ID" value="AVESA.00010b.r2.1CG0096910.1.CDS.1"/>
    <property type="gene ID" value="AVESA.00010b.r2.1CG0096910"/>
</dbReference>
<sequence length="260" mass="28502">MLPNGATRQTAITAPQRATDTQVAPLALRAPARLVAVGGELARRPAHVVCILPRTPEMDTAEAELAMELLGIIAGERTSVHVEDVEAALRDGYNLPAGSLSVHRHQPEQFLVFFATMEARNRVYSDEFLYAPNFRLLLRPWSRWIRAASDSLSVHMELEIEGVSAHAWSLAAAEAILAPAAWVERLHPLTRSRADMGVFRLTAWCLDPAAIAREVDLHIIEPDDPLSAIDMAAPTSAVVLPHVPTMVHPLVVHIMHTVDI</sequence>
<proteinExistence type="predicted"/>
<protein>
    <submittedName>
        <fullName evidence="1">Uncharacterized protein</fullName>
    </submittedName>
</protein>
<accession>A0ACD5TPH0</accession>
<evidence type="ECO:0000313" key="1">
    <source>
        <dbReference type="EnsemblPlants" id="AVESA.00010b.r2.1CG0096910.1.CDS.1"/>
    </source>
</evidence>
<reference evidence="1" key="1">
    <citation type="submission" date="2021-05" db="EMBL/GenBank/DDBJ databases">
        <authorList>
            <person name="Scholz U."/>
            <person name="Mascher M."/>
            <person name="Fiebig A."/>
        </authorList>
    </citation>
    <scope>NUCLEOTIDE SEQUENCE [LARGE SCALE GENOMIC DNA]</scope>
</reference>
<keyword evidence="2" id="KW-1185">Reference proteome</keyword>
<dbReference type="Proteomes" id="UP001732700">
    <property type="component" value="Chromosome 1C"/>
</dbReference>
<organism evidence="1 2">
    <name type="scientific">Avena sativa</name>
    <name type="common">Oat</name>
    <dbReference type="NCBI Taxonomy" id="4498"/>
    <lineage>
        <taxon>Eukaryota</taxon>
        <taxon>Viridiplantae</taxon>
        <taxon>Streptophyta</taxon>
        <taxon>Embryophyta</taxon>
        <taxon>Tracheophyta</taxon>
        <taxon>Spermatophyta</taxon>
        <taxon>Magnoliopsida</taxon>
        <taxon>Liliopsida</taxon>
        <taxon>Poales</taxon>
        <taxon>Poaceae</taxon>
        <taxon>BOP clade</taxon>
        <taxon>Pooideae</taxon>
        <taxon>Poodae</taxon>
        <taxon>Poeae</taxon>
        <taxon>Poeae Chloroplast Group 1 (Aveneae type)</taxon>
        <taxon>Aveninae</taxon>
        <taxon>Avena</taxon>
    </lineage>
</organism>
<reference evidence="1" key="2">
    <citation type="submission" date="2025-09" db="UniProtKB">
        <authorList>
            <consortium name="EnsemblPlants"/>
        </authorList>
    </citation>
    <scope>IDENTIFICATION</scope>
</reference>